<feature type="compositionally biased region" description="Polar residues" evidence="1">
    <location>
        <begin position="264"/>
        <end position="273"/>
    </location>
</feature>
<keyword evidence="2" id="KW-1133">Transmembrane helix</keyword>
<feature type="compositionally biased region" description="Low complexity" evidence="1">
    <location>
        <begin position="487"/>
        <end position="515"/>
    </location>
</feature>
<name>A0A238YGC1_9PSEU</name>
<proteinExistence type="predicted"/>
<sequence length="572" mass="60775">MSVFAQVWLWALVAFLIGVLLTWVLLVRPAHQRVRQLERHLDEERERDRSYGQSAPAATGGRDERDDPVDAASGAAWPQREPGQEHPPPPGVDQSVRHGRTSWVESDSFSAAPPRRVDPGQPHREQHARFTEPVTRQQSPQQSPQQQQPSQQPGMPSRGTPAHRENQDAERTRFIEPPGYGDYGAAAPAPADESGQPREMTDLQGTAPSETDYISVGEQQYGAAEHAGAERFAAGEEVYEGGGDAAYPAGTSWQQEDAAYAGSETVQQPQEATGSELFAPDEPQPDYLGTTFESEAEPQQRFSAPEQDAGRQWSAPEQGAERWSSSDEQLSSAHAGAGVDELSSAHAGAGVEHGFERSAEDATGYGAEERAGEATGSRADVDTATGAEDSTALSDPFSEPLETDVTPDGPPLPKRTRGANHSIRGGFEPPKPIQPSMRPVARRAPHPESAQATSGSLFEPAEESRGPQRQDATPGGNDLFGSGGQDAAGAAAAEQPPGQVGQDSSSSSGPFGPGSAMPLPGGGQPAPEYPVKASVTALRYCTEDSPQYPRMVAEVWFASAADAERVGFRPLA</sequence>
<protein>
    <submittedName>
        <fullName evidence="3">Uncharacterized protein</fullName>
    </submittedName>
</protein>
<reference evidence="3 4" key="1">
    <citation type="submission" date="2017-06" db="EMBL/GenBank/DDBJ databases">
        <authorList>
            <person name="Kim H.J."/>
            <person name="Triplett B.A."/>
        </authorList>
    </citation>
    <scope>NUCLEOTIDE SEQUENCE [LARGE SCALE GENOMIC DNA]</scope>
    <source>
        <strain evidence="3 4">DSM 45207</strain>
    </source>
</reference>
<evidence type="ECO:0000256" key="2">
    <source>
        <dbReference type="SAM" id="Phobius"/>
    </source>
</evidence>
<evidence type="ECO:0000313" key="4">
    <source>
        <dbReference type="Proteomes" id="UP000198348"/>
    </source>
</evidence>
<gene>
    <name evidence="3" type="ORF">SAMN06265360_11543</name>
</gene>
<feature type="compositionally biased region" description="Basic and acidic residues" evidence="1">
    <location>
        <begin position="115"/>
        <end position="130"/>
    </location>
</feature>
<dbReference type="RefSeq" id="WP_245818769.1">
    <property type="nucleotide sequence ID" value="NZ_FZNW01000015.1"/>
</dbReference>
<evidence type="ECO:0000313" key="3">
    <source>
        <dbReference type="EMBL" id="SNR70167.1"/>
    </source>
</evidence>
<keyword evidence="4" id="KW-1185">Reference proteome</keyword>
<dbReference type="EMBL" id="FZNW01000015">
    <property type="protein sequence ID" value="SNR70167.1"/>
    <property type="molecule type" value="Genomic_DNA"/>
</dbReference>
<keyword evidence="2" id="KW-0812">Transmembrane</keyword>
<feature type="compositionally biased region" description="Low complexity" evidence="1">
    <location>
        <begin position="137"/>
        <end position="153"/>
    </location>
</feature>
<evidence type="ECO:0000256" key="1">
    <source>
        <dbReference type="SAM" id="MobiDB-lite"/>
    </source>
</evidence>
<feature type="region of interest" description="Disordered" evidence="1">
    <location>
        <begin position="241"/>
        <end position="530"/>
    </location>
</feature>
<feature type="compositionally biased region" description="Low complexity" evidence="1">
    <location>
        <begin position="177"/>
        <end position="192"/>
    </location>
</feature>
<keyword evidence="2" id="KW-0472">Membrane</keyword>
<dbReference type="Proteomes" id="UP000198348">
    <property type="component" value="Unassembled WGS sequence"/>
</dbReference>
<organism evidence="3 4">
    <name type="scientific">Haloechinothrix alba</name>
    <dbReference type="NCBI Taxonomy" id="664784"/>
    <lineage>
        <taxon>Bacteria</taxon>
        <taxon>Bacillati</taxon>
        <taxon>Actinomycetota</taxon>
        <taxon>Actinomycetes</taxon>
        <taxon>Pseudonocardiales</taxon>
        <taxon>Pseudonocardiaceae</taxon>
        <taxon>Haloechinothrix</taxon>
    </lineage>
</organism>
<feature type="compositionally biased region" description="Basic and acidic residues" evidence="1">
    <location>
        <begin position="162"/>
        <end position="174"/>
    </location>
</feature>
<feature type="compositionally biased region" description="Basic and acidic residues" evidence="1">
    <location>
        <begin position="40"/>
        <end position="50"/>
    </location>
</feature>
<feature type="region of interest" description="Disordered" evidence="1">
    <location>
        <begin position="40"/>
        <end position="215"/>
    </location>
</feature>
<accession>A0A238YGC1</accession>
<dbReference type="AlphaFoldDB" id="A0A238YGC1"/>
<feature type="transmembrane region" description="Helical" evidence="2">
    <location>
        <begin position="7"/>
        <end position="26"/>
    </location>
</feature>